<dbReference type="AlphaFoldDB" id="A0A1H9D2Y2"/>
<dbReference type="PANTHER" id="PTHR31793">
    <property type="entry name" value="4-HYDROXYBENZOYL-COA THIOESTERASE FAMILY MEMBER"/>
    <property type="match status" value="1"/>
</dbReference>
<dbReference type="Pfam" id="PF13279">
    <property type="entry name" value="4HBT_2"/>
    <property type="match status" value="1"/>
</dbReference>
<dbReference type="InterPro" id="IPR029069">
    <property type="entry name" value="HotDog_dom_sf"/>
</dbReference>
<dbReference type="InterPro" id="IPR050563">
    <property type="entry name" value="4-hydroxybenzoyl-CoA_TE"/>
</dbReference>
<sequence>MNPQDLPWDVQAPFIETVTVGPEHLDAFGHTNNVMYLGWLEKVAWAHSCALGLDFAAFQRLGSGCVARRHEIDYLAATFVGDQLALATWVHENDFRLNMWRRYQIIRVADRKIVLRGQTQWVCVDMKSGRPKRMPPEFQIYKPWPRAEAVGA</sequence>
<dbReference type="Proteomes" id="UP000199233">
    <property type="component" value="Unassembled WGS sequence"/>
</dbReference>
<dbReference type="EMBL" id="FOFS01000003">
    <property type="protein sequence ID" value="SEQ07731.1"/>
    <property type="molecule type" value="Genomic_DNA"/>
</dbReference>
<dbReference type="STRING" id="489703.SAMN04488038_103288"/>
<evidence type="ECO:0000313" key="2">
    <source>
        <dbReference type="EMBL" id="SEQ07731.1"/>
    </source>
</evidence>
<dbReference type="RefSeq" id="WP_093283155.1">
    <property type="nucleotide sequence ID" value="NZ_FOFS01000003.1"/>
</dbReference>
<gene>
    <name evidence="2" type="ORF">SAMN04488038_103288</name>
</gene>
<organism evidence="2 3">
    <name type="scientific">Solimonas aquatica</name>
    <dbReference type="NCBI Taxonomy" id="489703"/>
    <lineage>
        <taxon>Bacteria</taxon>
        <taxon>Pseudomonadati</taxon>
        <taxon>Pseudomonadota</taxon>
        <taxon>Gammaproteobacteria</taxon>
        <taxon>Nevskiales</taxon>
        <taxon>Nevskiaceae</taxon>
        <taxon>Solimonas</taxon>
    </lineage>
</organism>
<dbReference type="GO" id="GO:0047617">
    <property type="term" value="F:fatty acyl-CoA hydrolase activity"/>
    <property type="evidence" value="ECO:0007669"/>
    <property type="project" value="TreeGrafter"/>
</dbReference>
<dbReference type="PANTHER" id="PTHR31793:SF37">
    <property type="entry name" value="ACYL-COA THIOESTER HYDROLASE YBGC"/>
    <property type="match status" value="1"/>
</dbReference>
<reference evidence="2 3" key="1">
    <citation type="submission" date="2016-10" db="EMBL/GenBank/DDBJ databases">
        <authorList>
            <person name="de Groot N.N."/>
        </authorList>
    </citation>
    <scope>NUCLEOTIDE SEQUENCE [LARGE SCALE GENOMIC DNA]</scope>
    <source>
        <strain evidence="2 3">DSM 25927</strain>
    </source>
</reference>
<evidence type="ECO:0000256" key="1">
    <source>
        <dbReference type="ARBA" id="ARBA00022801"/>
    </source>
</evidence>
<dbReference type="CDD" id="cd00586">
    <property type="entry name" value="4HBT"/>
    <property type="match status" value="1"/>
</dbReference>
<protein>
    <submittedName>
        <fullName evidence="2">Acyl-CoA thioester hydrolase</fullName>
    </submittedName>
</protein>
<dbReference type="Gene3D" id="3.10.129.10">
    <property type="entry name" value="Hotdog Thioesterase"/>
    <property type="match status" value="1"/>
</dbReference>
<accession>A0A1H9D2Y2</accession>
<keyword evidence="3" id="KW-1185">Reference proteome</keyword>
<proteinExistence type="predicted"/>
<name>A0A1H9D2Y2_9GAMM</name>
<keyword evidence="1 2" id="KW-0378">Hydrolase</keyword>
<dbReference type="SUPFAM" id="SSF54637">
    <property type="entry name" value="Thioesterase/thiol ester dehydrase-isomerase"/>
    <property type="match status" value="1"/>
</dbReference>
<dbReference type="OrthoDB" id="9801517at2"/>
<evidence type="ECO:0000313" key="3">
    <source>
        <dbReference type="Proteomes" id="UP000199233"/>
    </source>
</evidence>